<organism evidence="4 5">
    <name type="scientific">Sphingobium yanoikuyae</name>
    <name type="common">Sphingomonas yanoikuyae</name>
    <dbReference type="NCBI Taxonomy" id="13690"/>
    <lineage>
        <taxon>Bacteria</taxon>
        <taxon>Pseudomonadati</taxon>
        <taxon>Pseudomonadota</taxon>
        <taxon>Alphaproteobacteria</taxon>
        <taxon>Sphingomonadales</taxon>
        <taxon>Sphingomonadaceae</taxon>
        <taxon>Sphingobium</taxon>
    </lineage>
</organism>
<proteinExistence type="predicted"/>
<keyword evidence="3" id="KW-0804">Transcription</keyword>
<dbReference type="PANTHER" id="PTHR24567">
    <property type="entry name" value="CRP FAMILY TRANSCRIPTIONAL REGULATORY PROTEIN"/>
    <property type="match status" value="1"/>
</dbReference>
<accession>A0A085K237</accession>
<keyword evidence="2" id="KW-0238">DNA-binding</keyword>
<gene>
    <name evidence="4" type="ORF">EBF16_18330</name>
</gene>
<dbReference type="InterPro" id="IPR050397">
    <property type="entry name" value="Env_Response_Regulators"/>
</dbReference>
<evidence type="ECO:0000256" key="2">
    <source>
        <dbReference type="ARBA" id="ARBA00023125"/>
    </source>
</evidence>
<dbReference type="SUPFAM" id="SSF46785">
    <property type="entry name" value="Winged helix' DNA-binding domain"/>
    <property type="match status" value="1"/>
</dbReference>
<evidence type="ECO:0000256" key="1">
    <source>
        <dbReference type="ARBA" id="ARBA00023015"/>
    </source>
</evidence>
<protein>
    <submittedName>
        <fullName evidence="4">Crp/Fnr family transcriptional regulator</fullName>
    </submittedName>
</protein>
<dbReference type="EMBL" id="CP033230">
    <property type="protein sequence ID" value="AYO78682.1"/>
    <property type="molecule type" value="Genomic_DNA"/>
</dbReference>
<dbReference type="InterPro" id="IPR012318">
    <property type="entry name" value="HTH_CRP"/>
</dbReference>
<evidence type="ECO:0000313" key="4">
    <source>
        <dbReference type="EMBL" id="AYO78682.1"/>
    </source>
</evidence>
<dbReference type="AlphaFoldDB" id="A0A085K237"/>
<dbReference type="Proteomes" id="UP000280708">
    <property type="component" value="Chromosome"/>
</dbReference>
<dbReference type="InterPro" id="IPR014710">
    <property type="entry name" value="RmlC-like_jellyroll"/>
</dbReference>
<sequence>MQVEEQVEVLAAVFRCDRKAAELLRRVLVPQQVGAKQILARQGEASHHCWLIVDGCVAVQTFGIDGQRQQLARHGPGEFFGAYPAPTTHRAEMEVLVESRLLRAEAQSLAALVAGDAQIGAGMAWLLARQLDRALDRMATRSTYSAAGRVYSELLALADGRDHIVPAPQVTTLALSANTTRETASRAIAVLIRRGIVSREDGQMQIHAPRMLADMVV</sequence>
<dbReference type="GO" id="GO:0005829">
    <property type="term" value="C:cytosol"/>
    <property type="evidence" value="ECO:0007669"/>
    <property type="project" value="TreeGrafter"/>
</dbReference>
<name>A0A085K237_SPHYA</name>
<dbReference type="RefSeq" id="WP_037510892.1">
    <property type="nucleotide sequence ID" value="NZ_CAIGKD010000002.1"/>
</dbReference>
<dbReference type="GO" id="GO:0003677">
    <property type="term" value="F:DNA binding"/>
    <property type="evidence" value="ECO:0007669"/>
    <property type="project" value="UniProtKB-KW"/>
</dbReference>
<dbReference type="PANTHER" id="PTHR24567:SF26">
    <property type="entry name" value="REGULATORY PROTEIN YEIL"/>
    <property type="match status" value="1"/>
</dbReference>
<dbReference type="SUPFAM" id="SSF51206">
    <property type="entry name" value="cAMP-binding domain-like"/>
    <property type="match status" value="1"/>
</dbReference>
<evidence type="ECO:0000313" key="5">
    <source>
        <dbReference type="Proteomes" id="UP000280708"/>
    </source>
</evidence>
<dbReference type="Pfam" id="PF00027">
    <property type="entry name" value="cNMP_binding"/>
    <property type="match status" value="1"/>
</dbReference>
<dbReference type="CDD" id="cd00038">
    <property type="entry name" value="CAP_ED"/>
    <property type="match status" value="1"/>
</dbReference>
<keyword evidence="1" id="KW-0805">Transcription regulation</keyword>
<dbReference type="PROSITE" id="PS50042">
    <property type="entry name" value="CNMP_BINDING_3"/>
    <property type="match status" value="1"/>
</dbReference>
<dbReference type="InterPro" id="IPR018490">
    <property type="entry name" value="cNMP-bd_dom_sf"/>
</dbReference>
<dbReference type="Gene3D" id="2.60.120.10">
    <property type="entry name" value="Jelly Rolls"/>
    <property type="match status" value="1"/>
</dbReference>
<evidence type="ECO:0000256" key="3">
    <source>
        <dbReference type="ARBA" id="ARBA00023163"/>
    </source>
</evidence>
<reference evidence="4 5" key="1">
    <citation type="submission" date="2018-10" db="EMBL/GenBank/DDBJ databases">
        <title>Characterization and genome analysis of a novel bacterium Sphingobium yanoikuyae SJTF8 capable of degrading PAHs.</title>
        <authorList>
            <person name="Yin C."/>
            <person name="Xiong W."/>
            <person name="Liang R."/>
        </authorList>
    </citation>
    <scope>NUCLEOTIDE SEQUENCE [LARGE SCALE GENOMIC DNA]</scope>
    <source>
        <strain evidence="4 5">SJTF8</strain>
    </source>
</reference>
<dbReference type="PROSITE" id="PS51063">
    <property type="entry name" value="HTH_CRP_2"/>
    <property type="match status" value="1"/>
</dbReference>
<dbReference type="InterPro" id="IPR000595">
    <property type="entry name" value="cNMP-bd_dom"/>
</dbReference>
<dbReference type="InterPro" id="IPR036390">
    <property type="entry name" value="WH_DNA-bd_sf"/>
</dbReference>
<dbReference type="Pfam" id="PF13545">
    <property type="entry name" value="HTH_Crp_2"/>
    <property type="match status" value="1"/>
</dbReference>
<dbReference type="GO" id="GO:0003700">
    <property type="term" value="F:DNA-binding transcription factor activity"/>
    <property type="evidence" value="ECO:0007669"/>
    <property type="project" value="TreeGrafter"/>
</dbReference>